<dbReference type="Proteomes" id="UP000319486">
    <property type="component" value="Unassembled WGS sequence"/>
</dbReference>
<proteinExistence type="predicted"/>
<feature type="transmembrane region" description="Helical" evidence="1">
    <location>
        <begin position="20"/>
        <end position="38"/>
    </location>
</feature>
<keyword evidence="3" id="KW-1185">Reference proteome</keyword>
<keyword evidence="1" id="KW-1133">Transmembrane helix</keyword>
<sequence length="93" mass="10014">MSSGFFLAKQRLSLAQSLRVYWPCLVPFILGPLINLAARAALPAAAPAITTGYFLASAALAMWPLAFKDASNKYWLIGVLAWFVLQLATTLAA</sequence>
<feature type="transmembrane region" description="Helical" evidence="1">
    <location>
        <begin position="44"/>
        <end position="67"/>
    </location>
</feature>
<dbReference type="EMBL" id="RCZO01000001">
    <property type="protein sequence ID" value="TPG11355.1"/>
    <property type="molecule type" value="Genomic_DNA"/>
</dbReference>
<organism evidence="2 3">
    <name type="scientific">Rhodanobacter glycinis</name>
    <dbReference type="NCBI Taxonomy" id="582702"/>
    <lineage>
        <taxon>Bacteria</taxon>
        <taxon>Pseudomonadati</taxon>
        <taxon>Pseudomonadota</taxon>
        <taxon>Gammaproteobacteria</taxon>
        <taxon>Lysobacterales</taxon>
        <taxon>Rhodanobacteraceae</taxon>
        <taxon>Rhodanobacter</taxon>
    </lineage>
</organism>
<keyword evidence="1" id="KW-0472">Membrane</keyword>
<dbReference type="AlphaFoldDB" id="A0A502CCK0"/>
<accession>A0A502CCK0</accession>
<name>A0A502CCK0_9GAMM</name>
<evidence type="ECO:0000256" key="1">
    <source>
        <dbReference type="SAM" id="Phobius"/>
    </source>
</evidence>
<gene>
    <name evidence="2" type="ORF">EAH88_02120</name>
</gene>
<keyword evidence="1" id="KW-0812">Transmembrane</keyword>
<evidence type="ECO:0000313" key="2">
    <source>
        <dbReference type="EMBL" id="TPG11355.1"/>
    </source>
</evidence>
<feature type="transmembrane region" description="Helical" evidence="1">
    <location>
        <begin position="74"/>
        <end position="92"/>
    </location>
</feature>
<evidence type="ECO:0000313" key="3">
    <source>
        <dbReference type="Proteomes" id="UP000319486"/>
    </source>
</evidence>
<reference evidence="2 3" key="1">
    <citation type="journal article" date="2019" name="Environ. Microbiol.">
        <title>Species interactions and distinct microbial communities in high Arctic permafrost affected cryosols are associated with the CH4 and CO2 gas fluxes.</title>
        <authorList>
            <person name="Altshuler I."/>
            <person name="Hamel J."/>
            <person name="Turney S."/>
            <person name="Magnuson E."/>
            <person name="Levesque R."/>
            <person name="Greer C."/>
            <person name="Whyte L.G."/>
        </authorList>
    </citation>
    <scope>NUCLEOTIDE SEQUENCE [LARGE SCALE GENOMIC DNA]</scope>
    <source>
        <strain evidence="2 3">S13Y</strain>
    </source>
</reference>
<protein>
    <submittedName>
        <fullName evidence="2">Uncharacterized protein</fullName>
    </submittedName>
</protein>
<comment type="caution">
    <text evidence="2">The sequence shown here is derived from an EMBL/GenBank/DDBJ whole genome shotgun (WGS) entry which is preliminary data.</text>
</comment>